<proteinExistence type="predicted"/>
<accession>A0AC61QN21</accession>
<protein>
    <submittedName>
        <fullName evidence="1">Serine protease</fullName>
    </submittedName>
</protein>
<keyword evidence="1" id="KW-0378">Hydrolase</keyword>
<evidence type="ECO:0000313" key="2">
    <source>
        <dbReference type="Proteomes" id="UP000308886"/>
    </source>
</evidence>
<name>A0AC61QN21_9BACT</name>
<dbReference type="EMBL" id="SRZC01000021">
    <property type="protein sequence ID" value="TGX80822.1"/>
    <property type="molecule type" value="Genomic_DNA"/>
</dbReference>
<dbReference type="Proteomes" id="UP000308886">
    <property type="component" value="Unassembled WGS sequence"/>
</dbReference>
<keyword evidence="1" id="KW-0645">Protease</keyword>
<keyword evidence="2" id="KW-1185">Reference proteome</keyword>
<evidence type="ECO:0000313" key="1">
    <source>
        <dbReference type="EMBL" id="TGX80822.1"/>
    </source>
</evidence>
<sequence>MRFFERVTIKTRIKRVMKNKCLWIVCVCTMLLSVSCVNKAEGDIEAETASGVVLVQNESFYEVELSNGVSLYFSGFDDNGELRGLATEKDSVDVTTSYGTGFFVSQEGEIVTNTHVVSNMVADKDVNKSVDKVLKALKMMLAAKYYELDGKLNQAEQYYLFANRSRSVSYEEFYRVKAVRDAIKAQRDEVGEYYNSIDRIRANDSEIKYHNRISIAYNNTHVKGPKDFVPCVVRKTDAEHDLAVIQLKSKVTPEDKYIFEVPEEDPLLTYSLMDKAAKEIRDDKNSRLFMTSFNLGPALAITKDGVRSQFNTGTISQRTGDRLMYSIPALPGSSGSPVVNHAGELVAVNYAGLNGTQSFNYGVRVKHLRNLLGK</sequence>
<gene>
    <name evidence="1" type="ORF">E5358_11805</name>
</gene>
<organism evidence="1 2">
    <name type="scientific">Palleniella muris</name>
    <dbReference type="NCBI Taxonomy" id="3038145"/>
    <lineage>
        <taxon>Bacteria</taxon>
        <taxon>Pseudomonadati</taxon>
        <taxon>Bacteroidota</taxon>
        <taxon>Bacteroidia</taxon>
        <taxon>Bacteroidales</taxon>
        <taxon>Prevotellaceae</taxon>
        <taxon>Palleniella</taxon>
    </lineage>
</organism>
<reference evidence="1" key="1">
    <citation type="submission" date="2019-04" db="EMBL/GenBank/DDBJ databases">
        <title>Microbes associate with the intestines of laboratory mice.</title>
        <authorList>
            <person name="Navarre W."/>
            <person name="Wong E."/>
            <person name="Huang K."/>
            <person name="Tropini C."/>
            <person name="Ng K."/>
            <person name="Yu B."/>
        </authorList>
    </citation>
    <scope>NUCLEOTIDE SEQUENCE</scope>
    <source>
        <strain evidence="1">NM73_A23</strain>
    </source>
</reference>
<comment type="caution">
    <text evidence="1">The sequence shown here is derived from an EMBL/GenBank/DDBJ whole genome shotgun (WGS) entry which is preliminary data.</text>
</comment>